<accession>A0AAN7STS2</accession>
<feature type="compositionally biased region" description="Gly residues" evidence="1">
    <location>
        <begin position="243"/>
        <end position="258"/>
    </location>
</feature>
<keyword evidence="3" id="KW-1185">Reference proteome</keyword>
<feature type="compositionally biased region" description="Basic and acidic residues" evidence="1">
    <location>
        <begin position="36"/>
        <end position="67"/>
    </location>
</feature>
<feature type="compositionally biased region" description="Basic and acidic residues" evidence="1">
    <location>
        <begin position="200"/>
        <end position="211"/>
    </location>
</feature>
<organism evidence="2 3">
    <name type="scientific">Lithohypha guttulata</name>
    <dbReference type="NCBI Taxonomy" id="1690604"/>
    <lineage>
        <taxon>Eukaryota</taxon>
        <taxon>Fungi</taxon>
        <taxon>Dikarya</taxon>
        <taxon>Ascomycota</taxon>
        <taxon>Pezizomycotina</taxon>
        <taxon>Eurotiomycetes</taxon>
        <taxon>Chaetothyriomycetidae</taxon>
        <taxon>Chaetothyriales</taxon>
        <taxon>Trichomeriaceae</taxon>
        <taxon>Lithohypha</taxon>
    </lineage>
</organism>
<feature type="region of interest" description="Disordered" evidence="1">
    <location>
        <begin position="1"/>
        <end position="258"/>
    </location>
</feature>
<comment type="caution">
    <text evidence="2">The sequence shown here is derived from an EMBL/GenBank/DDBJ whole genome shotgun (WGS) entry which is preliminary data.</text>
</comment>
<name>A0AAN7STS2_9EURO</name>
<dbReference type="Proteomes" id="UP001309876">
    <property type="component" value="Unassembled WGS sequence"/>
</dbReference>
<reference evidence="2 3" key="1">
    <citation type="submission" date="2023-08" db="EMBL/GenBank/DDBJ databases">
        <title>Black Yeasts Isolated from many extreme environments.</title>
        <authorList>
            <person name="Coleine C."/>
            <person name="Stajich J.E."/>
            <person name="Selbmann L."/>
        </authorList>
    </citation>
    <scope>NUCLEOTIDE SEQUENCE [LARGE SCALE GENOMIC DNA]</scope>
    <source>
        <strain evidence="2 3">CCFEE 5910</strain>
    </source>
</reference>
<evidence type="ECO:0000313" key="3">
    <source>
        <dbReference type="Proteomes" id="UP001309876"/>
    </source>
</evidence>
<feature type="compositionally biased region" description="Basic and acidic residues" evidence="1">
    <location>
        <begin position="118"/>
        <end position="148"/>
    </location>
</feature>
<proteinExistence type="predicted"/>
<dbReference type="AlphaFoldDB" id="A0AAN7STS2"/>
<feature type="compositionally biased region" description="Basic and acidic residues" evidence="1">
    <location>
        <begin position="101"/>
        <end position="111"/>
    </location>
</feature>
<feature type="compositionally biased region" description="Basic and acidic residues" evidence="1">
    <location>
        <begin position="157"/>
        <end position="173"/>
    </location>
</feature>
<dbReference type="EMBL" id="JAVRRJ010000010">
    <property type="protein sequence ID" value="KAK5081294.1"/>
    <property type="molecule type" value="Genomic_DNA"/>
</dbReference>
<feature type="compositionally biased region" description="Low complexity" evidence="1">
    <location>
        <begin position="68"/>
        <end position="79"/>
    </location>
</feature>
<protein>
    <submittedName>
        <fullName evidence="2">Uncharacterized protein</fullName>
    </submittedName>
</protein>
<sequence>MGTSPSYMMMANQRQIALARHEADTIPVHQPNPVANREDNDEHSVTRNPQSEEHSQEQPQEQPRELPQEQPTSSSSSSSCPAPLHKHSRKESLSEKGQAAIDKKYEAKRAEAASWHYAHCDRLEQNECGNRERREQQQRIDGKYQRKLEKIKKKHNKALEKVDEKNMKLEEKKSRSRASSSANSKLSRKYSTGETLDSIPRARTDDADEKQPRRKSFKDRLRALSSPSFHHAPVGPPSRPLATGGGAPTMVGVGLGGV</sequence>
<evidence type="ECO:0000256" key="1">
    <source>
        <dbReference type="SAM" id="MobiDB-lite"/>
    </source>
</evidence>
<evidence type="ECO:0000313" key="2">
    <source>
        <dbReference type="EMBL" id="KAK5081294.1"/>
    </source>
</evidence>
<gene>
    <name evidence="2" type="ORF">LTR05_008088</name>
</gene>